<evidence type="ECO:0000313" key="1">
    <source>
        <dbReference type="EMBL" id="RSL87546.1"/>
    </source>
</evidence>
<name>A0A428SCN7_9HYPO</name>
<keyword evidence="2" id="KW-1185">Reference proteome</keyword>
<proteinExistence type="predicted"/>
<accession>A0A428SCN7</accession>
<sequence length="138" mass="15821">MERFAEFSGLAHDLLVLPVHGLSDIVCYLESFRRYDHKLTKLDWLEDEPEKWNQSFVSQMIRLPDCIDASFLRDSFPAYGLDIEPMLFSDAEWEQPLEADGDGTHTWSFLPIGAESHDYLHEELSWVGMDGPGASDLL</sequence>
<dbReference type="EMBL" id="NIZV01000499">
    <property type="protein sequence ID" value="RSL87546.1"/>
    <property type="molecule type" value="Genomic_DNA"/>
</dbReference>
<dbReference type="Proteomes" id="UP000288429">
    <property type="component" value="Unassembled WGS sequence"/>
</dbReference>
<gene>
    <name evidence="1" type="ORF">CDV31_016231</name>
</gene>
<reference evidence="1 2" key="1">
    <citation type="submission" date="2017-06" db="EMBL/GenBank/DDBJ databases">
        <title>Cmopartive genomic analysis of Ambrosia Fusariam Clade fungi.</title>
        <authorList>
            <person name="Stajich J.E."/>
            <person name="Carrillo J."/>
            <person name="Kijimoto T."/>
            <person name="Eskalen A."/>
            <person name="O'Donnell K."/>
            <person name="Kasson M."/>
        </authorList>
    </citation>
    <scope>NUCLEOTIDE SEQUENCE [LARGE SCALE GENOMIC DNA]</scope>
    <source>
        <strain evidence="1 2">NRRL 20438</strain>
    </source>
</reference>
<organism evidence="1 2">
    <name type="scientific">Fusarium ambrosium</name>
    <dbReference type="NCBI Taxonomy" id="131363"/>
    <lineage>
        <taxon>Eukaryota</taxon>
        <taxon>Fungi</taxon>
        <taxon>Dikarya</taxon>
        <taxon>Ascomycota</taxon>
        <taxon>Pezizomycotina</taxon>
        <taxon>Sordariomycetes</taxon>
        <taxon>Hypocreomycetidae</taxon>
        <taxon>Hypocreales</taxon>
        <taxon>Nectriaceae</taxon>
        <taxon>Fusarium</taxon>
        <taxon>Fusarium solani species complex</taxon>
    </lineage>
</organism>
<comment type="caution">
    <text evidence="1">The sequence shown here is derived from an EMBL/GenBank/DDBJ whole genome shotgun (WGS) entry which is preliminary data.</text>
</comment>
<protein>
    <submittedName>
        <fullName evidence="1">Uncharacterized protein</fullName>
    </submittedName>
</protein>
<dbReference type="AlphaFoldDB" id="A0A428SCN7"/>
<evidence type="ECO:0000313" key="2">
    <source>
        <dbReference type="Proteomes" id="UP000288429"/>
    </source>
</evidence>